<keyword evidence="1" id="KW-0539">Nucleus</keyword>
<sequence length="337" mass="38239">MEKSKEEKKKVMTRPGPRPYECVRRAWHSERHQSLRGSIIQQIFRLVTKAHSSATKNNREWGEKLPVVVLRAEEIMYSKANSQAEYMNIETLWERLNDAIDTIIRRDQSSETGDLLPPCVEAVLYLGCTPMRASRRQSNSRVYLTPKGQDSPPYTHSPNKSIHDCMSLPVQTSNQPNYPRPPEAAACGFPVLYQIARCKFNPLKNLEIESAPNRSSIYPLYYVNHHCLGEKFFARPSVDNTILVGTPVMTPICEPPRISPSQRLLPHERASSSIKDNAEAGESIDRKKRCDLSLRLGMGSKSKESSEGGLEDPGSSSSQEFCFFQRESHYSHQTPFK</sequence>
<keyword evidence="4" id="KW-1185">Reference proteome</keyword>
<evidence type="ECO:0000313" key="4">
    <source>
        <dbReference type="Proteomes" id="UP001346149"/>
    </source>
</evidence>
<accession>A0AAN7M778</accession>
<evidence type="ECO:0000313" key="3">
    <source>
        <dbReference type="EMBL" id="KAK4791211.1"/>
    </source>
</evidence>
<name>A0AAN7M778_TRANT</name>
<dbReference type="EMBL" id="JAXQNO010000009">
    <property type="protein sequence ID" value="KAK4791211.1"/>
    <property type="molecule type" value="Genomic_DNA"/>
</dbReference>
<evidence type="ECO:0000256" key="1">
    <source>
        <dbReference type="ARBA" id="ARBA00023242"/>
    </source>
</evidence>
<dbReference type="InterPro" id="IPR036529">
    <property type="entry name" value="KIX_dom_sf"/>
</dbReference>
<gene>
    <name evidence="3" type="ORF">SAY86_031624</name>
</gene>
<dbReference type="GO" id="GO:0003712">
    <property type="term" value="F:transcription coregulator activity"/>
    <property type="evidence" value="ECO:0007669"/>
    <property type="project" value="InterPro"/>
</dbReference>
<dbReference type="Proteomes" id="UP001346149">
    <property type="component" value="Unassembled WGS sequence"/>
</dbReference>
<dbReference type="PANTHER" id="PTHR35300:SF4">
    <property type="entry name" value="HISTONE ACETYLTRANSFERASE"/>
    <property type="match status" value="1"/>
</dbReference>
<feature type="compositionally biased region" description="Basic and acidic residues" evidence="2">
    <location>
        <begin position="283"/>
        <end position="292"/>
    </location>
</feature>
<dbReference type="GO" id="GO:0006355">
    <property type="term" value="P:regulation of DNA-templated transcription"/>
    <property type="evidence" value="ECO:0007669"/>
    <property type="project" value="InterPro"/>
</dbReference>
<proteinExistence type="predicted"/>
<feature type="region of interest" description="Disordered" evidence="2">
    <location>
        <begin position="137"/>
        <end position="156"/>
    </location>
</feature>
<protein>
    <recommendedName>
        <fullName evidence="5">Histone acetyltransferase</fullName>
    </recommendedName>
</protein>
<comment type="caution">
    <text evidence="3">The sequence shown here is derived from an EMBL/GenBank/DDBJ whole genome shotgun (WGS) entry which is preliminary data.</text>
</comment>
<feature type="region of interest" description="Disordered" evidence="2">
    <location>
        <begin position="255"/>
        <end position="318"/>
    </location>
</feature>
<reference evidence="3 4" key="1">
    <citation type="journal article" date="2023" name="Hortic Res">
        <title>Pangenome of water caltrop reveals structural variations and asymmetric subgenome divergence after allopolyploidization.</title>
        <authorList>
            <person name="Zhang X."/>
            <person name="Chen Y."/>
            <person name="Wang L."/>
            <person name="Yuan Y."/>
            <person name="Fang M."/>
            <person name="Shi L."/>
            <person name="Lu R."/>
            <person name="Comes H.P."/>
            <person name="Ma Y."/>
            <person name="Chen Y."/>
            <person name="Huang G."/>
            <person name="Zhou Y."/>
            <person name="Zheng Z."/>
            <person name="Qiu Y."/>
        </authorList>
    </citation>
    <scope>NUCLEOTIDE SEQUENCE [LARGE SCALE GENOMIC DNA]</scope>
    <source>
        <strain evidence="3">F231</strain>
    </source>
</reference>
<dbReference type="Gene3D" id="1.10.246.20">
    <property type="entry name" value="Coactivator CBP, KIX domain"/>
    <property type="match status" value="1"/>
</dbReference>
<dbReference type="AlphaFoldDB" id="A0AAN7M778"/>
<evidence type="ECO:0008006" key="5">
    <source>
        <dbReference type="Google" id="ProtNLM"/>
    </source>
</evidence>
<evidence type="ECO:0000256" key="2">
    <source>
        <dbReference type="SAM" id="MobiDB-lite"/>
    </source>
</evidence>
<organism evidence="3 4">
    <name type="scientific">Trapa natans</name>
    <name type="common">Water chestnut</name>
    <dbReference type="NCBI Taxonomy" id="22666"/>
    <lineage>
        <taxon>Eukaryota</taxon>
        <taxon>Viridiplantae</taxon>
        <taxon>Streptophyta</taxon>
        <taxon>Embryophyta</taxon>
        <taxon>Tracheophyta</taxon>
        <taxon>Spermatophyta</taxon>
        <taxon>Magnoliopsida</taxon>
        <taxon>eudicotyledons</taxon>
        <taxon>Gunneridae</taxon>
        <taxon>Pentapetalae</taxon>
        <taxon>rosids</taxon>
        <taxon>malvids</taxon>
        <taxon>Myrtales</taxon>
        <taxon>Lythraceae</taxon>
        <taxon>Trapa</taxon>
    </lineage>
</organism>
<dbReference type="PANTHER" id="PTHR35300">
    <property type="entry name" value="COACTIVATOR CBP, KIX DOMAIN-CONTAINING PROTEIN-RELATED"/>
    <property type="match status" value="1"/>
</dbReference>